<protein>
    <submittedName>
        <fullName evidence="2">Uncharacterized protein</fullName>
    </submittedName>
</protein>
<sequence>MFVLGLQIEKQQQNTEREEQPKEKKKRLQVDKQQGNTEREEQPKEKKKREPKSYLSLQKTHEKKKQGKC</sequence>
<evidence type="ECO:0000313" key="3">
    <source>
        <dbReference type="Proteomes" id="UP001054945"/>
    </source>
</evidence>
<dbReference type="Proteomes" id="UP001054945">
    <property type="component" value="Unassembled WGS sequence"/>
</dbReference>
<feature type="region of interest" description="Disordered" evidence="1">
    <location>
        <begin position="1"/>
        <end position="69"/>
    </location>
</feature>
<name>A0AAV4WE32_CAEEX</name>
<keyword evidence="3" id="KW-1185">Reference proteome</keyword>
<accession>A0AAV4WE32</accession>
<reference evidence="2 3" key="1">
    <citation type="submission" date="2021-06" db="EMBL/GenBank/DDBJ databases">
        <title>Caerostris extrusa draft genome.</title>
        <authorList>
            <person name="Kono N."/>
            <person name="Arakawa K."/>
        </authorList>
    </citation>
    <scope>NUCLEOTIDE SEQUENCE [LARGE SCALE GENOMIC DNA]</scope>
</reference>
<proteinExistence type="predicted"/>
<gene>
    <name evidence="2" type="ORF">CEXT_805631</name>
</gene>
<dbReference type="EMBL" id="BPLR01016016">
    <property type="protein sequence ID" value="GIY80533.1"/>
    <property type="molecule type" value="Genomic_DNA"/>
</dbReference>
<dbReference type="AlphaFoldDB" id="A0AAV4WE32"/>
<organism evidence="2 3">
    <name type="scientific">Caerostris extrusa</name>
    <name type="common">Bark spider</name>
    <name type="synonym">Caerostris bankana</name>
    <dbReference type="NCBI Taxonomy" id="172846"/>
    <lineage>
        <taxon>Eukaryota</taxon>
        <taxon>Metazoa</taxon>
        <taxon>Ecdysozoa</taxon>
        <taxon>Arthropoda</taxon>
        <taxon>Chelicerata</taxon>
        <taxon>Arachnida</taxon>
        <taxon>Araneae</taxon>
        <taxon>Araneomorphae</taxon>
        <taxon>Entelegynae</taxon>
        <taxon>Araneoidea</taxon>
        <taxon>Araneidae</taxon>
        <taxon>Caerostris</taxon>
    </lineage>
</organism>
<evidence type="ECO:0000256" key="1">
    <source>
        <dbReference type="SAM" id="MobiDB-lite"/>
    </source>
</evidence>
<comment type="caution">
    <text evidence="2">The sequence shown here is derived from an EMBL/GenBank/DDBJ whole genome shotgun (WGS) entry which is preliminary data.</text>
</comment>
<evidence type="ECO:0000313" key="2">
    <source>
        <dbReference type="EMBL" id="GIY80533.1"/>
    </source>
</evidence>